<accession>A0A370X9K7</accession>
<dbReference type="RefSeq" id="WP_115494078.1">
    <property type="nucleotide sequence ID" value="NZ_QRBE01000001.1"/>
</dbReference>
<dbReference type="InterPro" id="IPR012373">
    <property type="entry name" value="Ferrdict_sens_TM"/>
</dbReference>
<dbReference type="PIRSF" id="PIRSF018266">
    <property type="entry name" value="FecR"/>
    <property type="match status" value="1"/>
</dbReference>
<dbReference type="Proteomes" id="UP000254258">
    <property type="component" value="Unassembled WGS sequence"/>
</dbReference>
<keyword evidence="1" id="KW-0812">Transmembrane</keyword>
<organism evidence="4 5">
    <name type="scientific">Dyella monticola</name>
    <dbReference type="NCBI Taxonomy" id="1927958"/>
    <lineage>
        <taxon>Bacteria</taxon>
        <taxon>Pseudomonadati</taxon>
        <taxon>Pseudomonadota</taxon>
        <taxon>Gammaproteobacteria</taxon>
        <taxon>Lysobacterales</taxon>
        <taxon>Rhodanobacteraceae</taxon>
        <taxon>Dyella</taxon>
    </lineage>
</organism>
<feature type="domain" description="FecR N-terminal" evidence="3">
    <location>
        <begin position="11"/>
        <end position="52"/>
    </location>
</feature>
<keyword evidence="1" id="KW-0472">Membrane</keyword>
<evidence type="ECO:0000259" key="3">
    <source>
        <dbReference type="Pfam" id="PF16220"/>
    </source>
</evidence>
<feature type="domain" description="FecR protein" evidence="2">
    <location>
        <begin position="110"/>
        <end position="202"/>
    </location>
</feature>
<keyword evidence="1" id="KW-1133">Transmembrane helix</keyword>
<protein>
    <submittedName>
        <fullName evidence="4">DUF4880 domain-containing protein</fullName>
    </submittedName>
</protein>
<dbReference type="AlphaFoldDB" id="A0A370X9K7"/>
<name>A0A370X9K7_9GAMM</name>
<evidence type="ECO:0000313" key="5">
    <source>
        <dbReference type="Proteomes" id="UP000254258"/>
    </source>
</evidence>
<dbReference type="OrthoDB" id="9771237at2"/>
<proteinExistence type="predicted"/>
<dbReference type="Pfam" id="PF16220">
    <property type="entry name" value="DUF4880"/>
    <property type="match status" value="1"/>
</dbReference>
<dbReference type="Pfam" id="PF04773">
    <property type="entry name" value="FecR"/>
    <property type="match status" value="1"/>
</dbReference>
<comment type="caution">
    <text evidence="4">The sequence shown here is derived from an EMBL/GenBank/DDBJ whole genome shotgun (WGS) entry which is preliminary data.</text>
</comment>
<dbReference type="GO" id="GO:0016989">
    <property type="term" value="F:sigma factor antagonist activity"/>
    <property type="evidence" value="ECO:0007669"/>
    <property type="project" value="TreeGrafter"/>
</dbReference>
<evidence type="ECO:0000256" key="1">
    <source>
        <dbReference type="SAM" id="Phobius"/>
    </source>
</evidence>
<dbReference type="InterPro" id="IPR006860">
    <property type="entry name" value="FecR"/>
</dbReference>
<dbReference type="EMBL" id="QRBE01000001">
    <property type="protein sequence ID" value="RDS85058.1"/>
    <property type="molecule type" value="Genomic_DNA"/>
</dbReference>
<dbReference type="PANTHER" id="PTHR30273">
    <property type="entry name" value="PERIPLASMIC SIGNAL SENSOR AND SIGMA FACTOR ACTIVATOR FECR-RELATED"/>
    <property type="match status" value="1"/>
</dbReference>
<gene>
    <name evidence="4" type="ORF">DWU98_03740</name>
</gene>
<dbReference type="InterPro" id="IPR032623">
    <property type="entry name" value="FecR_N"/>
</dbReference>
<evidence type="ECO:0000313" key="4">
    <source>
        <dbReference type="EMBL" id="RDS85058.1"/>
    </source>
</evidence>
<feature type="transmembrane region" description="Helical" evidence="1">
    <location>
        <begin position="80"/>
        <end position="100"/>
    </location>
</feature>
<keyword evidence="5" id="KW-1185">Reference proteome</keyword>
<dbReference type="PANTHER" id="PTHR30273:SF2">
    <property type="entry name" value="PROTEIN FECR"/>
    <property type="match status" value="1"/>
</dbReference>
<reference evidence="4 5" key="1">
    <citation type="submission" date="2018-07" db="EMBL/GenBank/DDBJ databases">
        <title>Dyella monticola sp. nov. and Dyella psychrodurans sp. nov. isolated from monsoon evergreen broad-leaved forest soil of Dinghu Mountain, China.</title>
        <authorList>
            <person name="Gao Z."/>
            <person name="Qiu L."/>
        </authorList>
    </citation>
    <scope>NUCLEOTIDE SEQUENCE [LARGE SCALE GENOMIC DNA]</scope>
    <source>
        <strain evidence="4 5">4G-K06</strain>
    </source>
</reference>
<evidence type="ECO:0000259" key="2">
    <source>
        <dbReference type="Pfam" id="PF04773"/>
    </source>
</evidence>
<dbReference type="Gene3D" id="2.60.120.1440">
    <property type="match status" value="1"/>
</dbReference>
<sequence length="328" mass="36202">MSQEPTYTANEEAIAWFVRTHSDQRTLADEDRFAQWLKQDARHAEAYARVEKAWRAAGPDITARPLVGERRWGKNKRLWTRWRMSLAAALVLLTVSAYLVSDMDGIRTGTFTTSSGQLRTLSLADGSIITLNTRSEVTVKLARHLRLIRLTRGEARFQVAKDATRPFIVDADSAQVRAVGTVFDVRVAERHIAVTLVEGKVQITSAPLLGKVPAPTLLTAGERFSLDTVGGEHRVEPVNLARASAWIHRQLIFDATPLAVAVEEANRYLPAPIAIDDPSVRDIRVSGVVRAGNVASFVATLESSFPVQAVRHADGRLGLVRRTDDGQR</sequence>